<comment type="caution">
    <text evidence="5">The sequence shown here is derived from an EMBL/GenBank/DDBJ whole genome shotgun (WGS) entry which is preliminary data.</text>
</comment>
<evidence type="ECO:0000313" key="6">
    <source>
        <dbReference type="Proteomes" id="UP000316541"/>
    </source>
</evidence>
<dbReference type="SUPFAM" id="SSF53474">
    <property type="entry name" value="alpha/beta-Hydrolases"/>
    <property type="match status" value="1"/>
</dbReference>
<feature type="region of interest" description="Disordered" evidence="4">
    <location>
        <begin position="53"/>
        <end position="99"/>
    </location>
</feature>
<keyword evidence="1 5" id="KW-0378">Hydrolase</keyword>
<reference evidence="5 6" key="1">
    <citation type="submission" date="2019-07" db="EMBL/GenBank/DDBJ databases">
        <title>Microbispora hainanensis DSM 45428.</title>
        <authorList>
            <person name="Thawai C."/>
        </authorList>
    </citation>
    <scope>NUCLEOTIDE SEQUENCE [LARGE SCALE GENOMIC DNA]</scope>
    <source>
        <strain evidence="5 6">DSM 45428</strain>
    </source>
</reference>
<evidence type="ECO:0000256" key="2">
    <source>
        <dbReference type="ARBA" id="ARBA00022963"/>
    </source>
</evidence>
<keyword evidence="3" id="KW-0443">Lipid metabolism</keyword>
<dbReference type="PANTHER" id="PTHR10272">
    <property type="entry name" value="PLATELET-ACTIVATING FACTOR ACETYLHYDROLASE"/>
    <property type="match status" value="1"/>
</dbReference>
<evidence type="ECO:0000256" key="1">
    <source>
        <dbReference type="ARBA" id="ARBA00022801"/>
    </source>
</evidence>
<sequence length="436" mass="46403">MLERESPSSRAVGNGAGVGGATPSPPSRIRRGATVVAALISCTAAVSCASAYGSAGSGAPSREPSPGSTASVAADPSSTRISTPRLPEPTGPQPVGTTSLYVKDTSRVDPWVPGAKARELMVSLWYPTRSRSGKRAPYMTAKESELILKGEEIPGVPYDALSRTRTNAFVDAEPAGRERGLPLVVLSPGFTEPRSSLTALAEELASRGYVVAGIDHTYESLATTFPDGRVATCVACEADKSQEFWNKVGRSRAADVSFVIEELTGANRKWKGASLIAPSRIAMAGQSAGGASAIAAMLKDTRIRAGIDMDGTTFAPIPDTGLSRPFLFLGTQAMHSPAGKDTTWDRDWAHLTGWKRWLVVTGAEHASFTDTALLVEQLGIHRNPGLSGERTVEITRSYVRAFFDLHLRHKPQPLLDKPSKRYPEVELCDAGRKTCA</sequence>
<proteinExistence type="predicted"/>
<evidence type="ECO:0000256" key="3">
    <source>
        <dbReference type="ARBA" id="ARBA00023098"/>
    </source>
</evidence>
<feature type="region of interest" description="Disordered" evidence="4">
    <location>
        <begin position="1"/>
        <end position="28"/>
    </location>
</feature>
<evidence type="ECO:0000313" key="5">
    <source>
        <dbReference type="EMBL" id="TQS12547.1"/>
    </source>
</evidence>
<name>A0A544Y701_9ACTN</name>
<keyword evidence="2" id="KW-0442">Lipid degradation</keyword>
<dbReference type="GO" id="GO:0016042">
    <property type="term" value="P:lipid catabolic process"/>
    <property type="evidence" value="ECO:0007669"/>
    <property type="project" value="UniProtKB-KW"/>
</dbReference>
<dbReference type="Pfam" id="PF03403">
    <property type="entry name" value="PAF-AH_p_II"/>
    <property type="match status" value="2"/>
</dbReference>
<gene>
    <name evidence="5" type="ORF">FLX08_36160</name>
</gene>
<dbReference type="Proteomes" id="UP000316541">
    <property type="component" value="Unassembled WGS sequence"/>
</dbReference>
<dbReference type="EMBL" id="VIRM01000069">
    <property type="protein sequence ID" value="TQS12547.1"/>
    <property type="molecule type" value="Genomic_DNA"/>
</dbReference>
<dbReference type="GO" id="GO:0003847">
    <property type="term" value="F:1-alkyl-2-acetylglycerophosphocholine esterase activity"/>
    <property type="evidence" value="ECO:0007669"/>
    <property type="project" value="TreeGrafter"/>
</dbReference>
<organism evidence="5 6">
    <name type="scientific">Microbispora hainanensis</name>
    <dbReference type="NCBI Taxonomy" id="568844"/>
    <lineage>
        <taxon>Bacteria</taxon>
        <taxon>Bacillati</taxon>
        <taxon>Actinomycetota</taxon>
        <taxon>Actinomycetes</taxon>
        <taxon>Streptosporangiales</taxon>
        <taxon>Streptosporangiaceae</taxon>
        <taxon>Microbispora</taxon>
    </lineage>
</organism>
<feature type="compositionally biased region" description="Polar residues" evidence="4">
    <location>
        <begin position="66"/>
        <end position="82"/>
    </location>
</feature>
<dbReference type="AlphaFoldDB" id="A0A544Y701"/>
<protein>
    <submittedName>
        <fullName evidence="5">Alpha/beta hydrolase</fullName>
    </submittedName>
</protein>
<dbReference type="Gene3D" id="3.40.50.1820">
    <property type="entry name" value="alpha/beta hydrolase"/>
    <property type="match status" value="1"/>
</dbReference>
<dbReference type="PANTHER" id="PTHR10272:SF0">
    <property type="entry name" value="PLATELET-ACTIVATING FACTOR ACETYLHYDROLASE"/>
    <property type="match status" value="1"/>
</dbReference>
<accession>A0A544Y701</accession>
<evidence type="ECO:0000256" key="4">
    <source>
        <dbReference type="SAM" id="MobiDB-lite"/>
    </source>
</evidence>
<dbReference type="InterPro" id="IPR029058">
    <property type="entry name" value="AB_hydrolase_fold"/>
</dbReference>